<reference evidence="1 2" key="1">
    <citation type="submission" date="2010-11" db="EMBL/GenBank/DDBJ databases">
        <title>The Genome Sequence of Vibrio phage VBP47.</title>
        <authorList>
            <consortium name="The Broad Institute Genome Sequencing Platform"/>
            <person name="Henn M.R."/>
            <person name="Wharam S."/>
            <person name="Gilg I."/>
            <person name="Martinez Martinez J."/>
            <person name="Wilson W."/>
            <person name="Levin J."/>
            <person name="Malboeuf C."/>
            <person name="Casali M."/>
            <person name="Russ C."/>
            <person name="Lennon N."/>
            <person name="Chapman S.B."/>
            <person name="Erlich R."/>
            <person name="Young S.K."/>
            <person name="Yandava C."/>
            <person name="Zeng Q."/>
            <person name="Fitzgerald M.F."/>
            <person name="Alvarado L."/>
            <person name="Anderson S."/>
            <person name="Berlin A."/>
            <person name="Chen Z."/>
            <person name="Freedman E."/>
            <person name="Gellesch M."/>
            <person name="Goldberg J."/>
            <person name="Green L."/>
            <person name="Griggs A."/>
            <person name="Gujja S."/>
            <person name="Heilman E."/>
            <person name="Heiman D."/>
            <person name="Hollinger A."/>
            <person name="Howarth C."/>
            <person name="Larson L."/>
            <person name="Mehta T."/>
            <person name="Neiman D."/>
            <person name="Pearson M."/>
            <person name="Roberts A."/>
            <person name="Ryan E."/>
            <person name="Saif S."/>
            <person name="Shea T."/>
            <person name="Shenoy N."/>
            <person name="Sisk P."/>
            <person name="Stolte C."/>
            <person name="Sykes S."/>
            <person name="White J."/>
            <person name="Haas B."/>
            <person name="Nusbaum C."/>
            <person name="Birren B."/>
        </authorList>
    </citation>
    <scope>NUCLEOTIDE SEQUENCE [LARGE SCALE GENOMIC DNA]</scope>
    <source>
        <strain evidence="1 2">VBP47</strain>
    </source>
</reference>
<dbReference type="KEGG" id="vg:15010730"/>
<sequence length="71" mass="8398">MNISHARRGMIEQKMLEQSKRWCQKTKFTADEVSPEHLASYFIYHSTLPYQDLVTIAKELKAKLKMLELLE</sequence>
<organism evidence="1 2">
    <name type="scientific">Vibrio phage VBP47</name>
    <dbReference type="NCBI Taxonomy" id="754073"/>
    <lineage>
        <taxon>Viruses</taxon>
        <taxon>Duplodnaviria</taxon>
        <taxon>Heunggongvirae</taxon>
        <taxon>Uroviricota</taxon>
        <taxon>Caudoviricetes</taxon>
        <taxon>Schitoviridae</taxon>
        <taxon>Fuhrmanvirinae</taxon>
        <taxon>Stoningtonvirus</taxon>
        <taxon>Stoningtonvirus VBP47</taxon>
    </lineage>
</organism>
<gene>
    <name evidence="1" type="ORF">VPNG_00103</name>
</gene>
<dbReference type="Proteomes" id="UP000204031">
    <property type="component" value="Segment"/>
</dbReference>
<accession>M4SLA4</accession>
<dbReference type="RefSeq" id="YP_007674198.1">
    <property type="nucleotide sequence ID" value="NC_020848.1"/>
</dbReference>
<dbReference type="EMBL" id="HQ634194">
    <property type="protein sequence ID" value="AGH57127.1"/>
    <property type="molecule type" value="Genomic_DNA"/>
</dbReference>
<evidence type="ECO:0000313" key="2">
    <source>
        <dbReference type="Proteomes" id="UP000204031"/>
    </source>
</evidence>
<protein>
    <submittedName>
        <fullName evidence="1">Uncharacterized protein</fullName>
    </submittedName>
</protein>
<dbReference type="GeneID" id="15010730"/>
<keyword evidence="2" id="KW-1185">Reference proteome</keyword>
<proteinExistence type="predicted"/>
<name>M4SLA4_9CAUD</name>
<evidence type="ECO:0000313" key="1">
    <source>
        <dbReference type="EMBL" id="AGH57127.1"/>
    </source>
</evidence>